<reference evidence="1" key="1">
    <citation type="journal article" date="2020" name="Stud. Mycol.">
        <title>101 Dothideomycetes genomes: a test case for predicting lifestyles and emergence of pathogens.</title>
        <authorList>
            <person name="Haridas S."/>
            <person name="Albert R."/>
            <person name="Binder M."/>
            <person name="Bloem J."/>
            <person name="Labutti K."/>
            <person name="Salamov A."/>
            <person name="Andreopoulos B."/>
            <person name="Baker S."/>
            <person name="Barry K."/>
            <person name="Bills G."/>
            <person name="Bluhm B."/>
            <person name="Cannon C."/>
            <person name="Castanera R."/>
            <person name="Culley D."/>
            <person name="Daum C."/>
            <person name="Ezra D."/>
            <person name="Gonzalez J."/>
            <person name="Henrissat B."/>
            <person name="Kuo A."/>
            <person name="Liang C."/>
            <person name="Lipzen A."/>
            <person name="Lutzoni F."/>
            <person name="Magnuson J."/>
            <person name="Mondo S."/>
            <person name="Nolan M."/>
            <person name="Ohm R."/>
            <person name="Pangilinan J."/>
            <person name="Park H.-J."/>
            <person name="Ramirez L."/>
            <person name="Alfaro M."/>
            <person name="Sun H."/>
            <person name="Tritt A."/>
            <person name="Yoshinaga Y."/>
            <person name="Zwiers L.-H."/>
            <person name="Turgeon B."/>
            <person name="Goodwin S."/>
            <person name="Spatafora J."/>
            <person name="Crous P."/>
            <person name="Grigoriev I."/>
        </authorList>
    </citation>
    <scope>NUCLEOTIDE SEQUENCE</scope>
    <source>
        <strain evidence="1">CBS 690.94</strain>
    </source>
</reference>
<dbReference type="Proteomes" id="UP000799764">
    <property type="component" value="Unassembled WGS sequence"/>
</dbReference>
<dbReference type="AlphaFoldDB" id="A0A9P4PDY1"/>
<evidence type="ECO:0008006" key="3">
    <source>
        <dbReference type="Google" id="ProtNLM"/>
    </source>
</evidence>
<sequence>MGLLDLPIELLRPIIREDVRGPDSCSYQKLGLGCPPWANTDVISPARVNRKFYPPRDEFLLTRHAVLESEVFGILEEAKCLTTNASRPSSAFDLHPEYPAFIAKYVLLRPYDDVARWNDHFPALVDGVVDAIIQLRRQSAPRRAHMVTTLCRKAALHLLISKKLPVIAELLGQNSDLTRTHSDFVGSPVQAAIQANDSNLVCRFLLHGAAFEYPGWLKDIVRAPDAARLLAVLAVNQRVQAVLRTSICDVTEAIACSVERGKEDVAITLLQTQEDAFGHGSMGYYLRKAVLEACTRGMPELLLLLIEAGGFVQTSAWTGPNLRHLLNAGVSHVGLEGVLVEATKTGTVGVLRVLLDHGVRLSPVQAMNLLASIAPWSSTDTGVSTSSILQRTVFLHEHIAVDLEALLAVEAYTGFGAAHLMMVAAQRGNFTLLAALARFGVPLDDVGFYARAGCAVPVIAAEAYGWGETAAKLRALAIERERESKKAVVPIPRKM</sequence>
<name>A0A9P4PDY1_9PLEO</name>
<dbReference type="Gene3D" id="1.25.40.20">
    <property type="entry name" value="Ankyrin repeat-containing domain"/>
    <property type="match status" value="1"/>
</dbReference>
<dbReference type="SUPFAM" id="SSF48403">
    <property type="entry name" value="Ankyrin repeat"/>
    <property type="match status" value="1"/>
</dbReference>
<gene>
    <name evidence="1" type="ORF">P171DRAFT_522881</name>
</gene>
<dbReference type="EMBL" id="MU001503">
    <property type="protein sequence ID" value="KAF2443274.1"/>
    <property type="molecule type" value="Genomic_DNA"/>
</dbReference>
<dbReference type="InterPro" id="IPR036770">
    <property type="entry name" value="Ankyrin_rpt-contain_sf"/>
</dbReference>
<evidence type="ECO:0000313" key="1">
    <source>
        <dbReference type="EMBL" id="KAF2443274.1"/>
    </source>
</evidence>
<accession>A0A9P4PDY1</accession>
<keyword evidence="2" id="KW-1185">Reference proteome</keyword>
<evidence type="ECO:0000313" key="2">
    <source>
        <dbReference type="Proteomes" id="UP000799764"/>
    </source>
</evidence>
<organism evidence="1 2">
    <name type="scientific">Karstenula rhodostoma CBS 690.94</name>
    <dbReference type="NCBI Taxonomy" id="1392251"/>
    <lineage>
        <taxon>Eukaryota</taxon>
        <taxon>Fungi</taxon>
        <taxon>Dikarya</taxon>
        <taxon>Ascomycota</taxon>
        <taxon>Pezizomycotina</taxon>
        <taxon>Dothideomycetes</taxon>
        <taxon>Pleosporomycetidae</taxon>
        <taxon>Pleosporales</taxon>
        <taxon>Massarineae</taxon>
        <taxon>Didymosphaeriaceae</taxon>
        <taxon>Karstenula</taxon>
    </lineage>
</organism>
<dbReference type="OrthoDB" id="3787333at2759"/>
<comment type="caution">
    <text evidence="1">The sequence shown here is derived from an EMBL/GenBank/DDBJ whole genome shotgun (WGS) entry which is preliminary data.</text>
</comment>
<proteinExistence type="predicted"/>
<protein>
    <recommendedName>
        <fullName evidence="3">Ankyrin</fullName>
    </recommendedName>
</protein>